<organism evidence="2 3">
    <name type="scientific">Sphagnum jensenii</name>
    <dbReference type="NCBI Taxonomy" id="128206"/>
    <lineage>
        <taxon>Eukaryota</taxon>
        <taxon>Viridiplantae</taxon>
        <taxon>Streptophyta</taxon>
        <taxon>Embryophyta</taxon>
        <taxon>Bryophyta</taxon>
        <taxon>Sphagnophytina</taxon>
        <taxon>Sphagnopsida</taxon>
        <taxon>Sphagnales</taxon>
        <taxon>Sphagnaceae</taxon>
        <taxon>Sphagnum</taxon>
    </lineage>
</organism>
<dbReference type="InterPro" id="IPR044687">
    <property type="entry name" value="LPA3"/>
</dbReference>
<name>A0ABP1B1A3_9BRYO</name>
<evidence type="ECO:0000259" key="1">
    <source>
        <dbReference type="Pfam" id="PF09353"/>
    </source>
</evidence>
<reference evidence="2" key="1">
    <citation type="submission" date="2024-03" db="EMBL/GenBank/DDBJ databases">
        <authorList>
            <consortium name="ELIXIR-Norway"/>
            <consortium name="Elixir Norway"/>
        </authorList>
    </citation>
    <scope>NUCLEOTIDE SEQUENCE</scope>
</reference>
<keyword evidence="3" id="KW-1185">Reference proteome</keyword>
<evidence type="ECO:0000313" key="2">
    <source>
        <dbReference type="EMBL" id="CAK9868666.1"/>
    </source>
</evidence>
<dbReference type="EMBL" id="OZ023719">
    <property type="protein sequence ID" value="CAK9868666.1"/>
    <property type="molecule type" value="Genomic_DNA"/>
</dbReference>
<dbReference type="InterPro" id="IPR018962">
    <property type="entry name" value="DUF1995"/>
</dbReference>
<sequence>MFPGVRVSGVLPEEEDEERVFSFSCVFACKKEANSIQMCAMMVLPAAPPSSYHRHRVPGSILFPWNQLLFRLGARKQQEQATCFVNFDARQQRAGCLGARCQASSEQQKPPRFVKNANVLFPRDYSDLVEQAKKATQAALKDGKLLLEVEFPTGGLDSVPGDEEGGIEMTTSMVLMREFCKIFGEQAPSTRIFFPDVREVESAKSSLFQGTSFKLDFLTKPSGLEDFGFSKKVRMADRAQASDKVFLVAYPYFNVNEMIAVEELHRDAAENAKRPIIVFNGELDRIRSGYYPSFFYPKLGALAKEFLPKFETVYYIHNFKGYAGGTLFRAYPGPWQVLRKVKDEHVLLHQQPSMPSLKEVALTILPSV</sequence>
<dbReference type="PANTHER" id="PTHR34051">
    <property type="entry name" value="PROTEIN LOW PSII ACCUMULATION 3, CHLOROPLASTIC"/>
    <property type="match status" value="1"/>
</dbReference>
<proteinExistence type="predicted"/>
<dbReference type="Proteomes" id="UP001497522">
    <property type="component" value="Chromosome 18"/>
</dbReference>
<gene>
    <name evidence="2" type="ORF">CSSPJE1EN2_LOCUS11625</name>
</gene>
<evidence type="ECO:0000313" key="3">
    <source>
        <dbReference type="Proteomes" id="UP001497522"/>
    </source>
</evidence>
<feature type="domain" description="DUF1995" evidence="1">
    <location>
        <begin position="122"/>
        <end position="361"/>
    </location>
</feature>
<dbReference type="Pfam" id="PF09353">
    <property type="entry name" value="DUF1995"/>
    <property type="match status" value="1"/>
</dbReference>
<dbReference type="PANTHER" id="PTHR34051:SF1">
    <property type="entry name" value="PROTEIN LOW PSII ACCUMULATION 3, CHLOROPLASTIC"/>
    <property type="match status" value="1"/>
</dbReference>
<protein>
    <recommendedName>
        <fullName evidence="1">DUF1995 domain-containing protein</fullName>
    </recommendedName>
</protein>
<accession>A0ABP1B1A3</accession>